<dbReference type="InParanoid" id="C8XDC5"/>
<reference evidence="10" key="1">
    <citation type="submission" date="2009-09" db="EMBL/GenBank/DDBJ databases">
        <title>The complete genome of Nakamurella multipartita DSM 44233.</title>
        <authorList>
            <consortium name="US DOE Joint Genome Institute (JGI-PGF)"/>
            <person name="Lucas S."/>
            <person name="Copeland A."/>
            <person name="Lapidus A."/>
            <person name="Glavina del Rio T."/>
            <person name="Dalin E."/>
            <person name="Tice H."/>
            <person name="Bruce D."/>
            <person name="Goodwin L."/>
            <person name="Pitluck S."/>
            <person name="Kyrpides N."/>
            <person name="Mavromatis K."/>
            <person name="Ivanova N."/>
            <person name="Ovchinnikova G."/>
            <person name="Sims D."/>
            <person name="Meincke L."/>
            <person name="Brettin T."/>
            <person name="Detter J.C."/>
            <person name="Han C."/>
            <person name="Larimer F."/>
            <person name="Land M."/>
            <person name="Hauser L."/>
            <person name="Markowitz V."/>
            <person name="Cheng J.-F."/>
            <person name="Hugenholtz P."/>
            <person name="Woyke T."/>
            <person name="Wu D."/>
            <person name="Klenk H.-P."/>
            <person name="Eisen J.A."/>
        </authorList>
    </citation>
    <scope>NUCLEOTIDE SEQUENCE [LARGE SCALE GENOMIC DNA]</scope>
    <source>
        <strain evidence="10">ATCC 700099 / DSM 44233 / CIP 104796 / JCM 9543 / NBRC 105858 / Y-104</strain>
    </source>
</reference>
<dbReference type="eggNOG" id="COG2814">
    <property type="taxonomic scope" value="Bacteria"/>
</dbReference>
<organism evidence="9 10">
    <name type="scientific">Nakamurella multipartita (strain ATCC 700099 / DSM 44233 / CIP 104796 / JCM 9543 / NBRC 105858 / Y-104)</name>
    <name type="common">Microsphaera multipartita</name>
    <dbReference type="NCBI Taxonomy" id="479431"/>
    <lineage>
        <taxon>Bacteria</taxon>
        <taxon>Bacillati</taxon>
        <taxon>Actinomycetota</taxon>
        <taxon>Actinomycetes</taxon>
        <taxon>Nakamurellales</taxon>
        <taxon>Nakamurellaceae</taxon>
        <taxon>Nakamurella</taxon>
    </lineage>
</organism>
<dbReference type="Pfam" id="PF13620">
    <property type="entry name" value="CarboxypepD_reg"/>
    <property type="match status" value="1"/>
</dbReference>
<feature type="transmembrane region" description="Helical" evidence="7">
    <location>
        <begin position="68"/>
        <end position="85"/>
    </location>
</feature>
<dbReference type="PROSITE" id="PS50850">
    <property type="entry name" value="MFS"/>
    <property type="match status" value="1"/>
</dbReference>
<dbReference type="Gene3D" id="1.20.1720.10">
    <property type="entry name" value="Multidrug resistance protein D"/>
    <property type="match status" value="1"/>
</dbReference>
<feature type="transmembrane region" description="Helical" evidence="7">
    <location>
        <begin position="380"/>
        <end position="399"/>
    </location>
</feature>
<feature type="transmembrane region" description="Helical" evidence="7">
    <location>
        <begin position="155"/>
        <end position="175"/>
    </location>
</feature>
<dbReference type="InterPro" id="IPR020846">
    <property type="entry name" value="MFS_dom"/>
</dbReference>
<evidence type="ECO:0000256" key="1">
    <source>
        <dbReference type="ARBA" id="ARBA00004651"/>
    </source>
</evidence>
<feature type="domain" description="Major facilitator superfamily (MFS) profile" evidence="8">
    <location>
        <begin position="32"/>
        <end position="482"/>
    </location>
</feature>
<keyword evidence="5 7" id="KW-0472">Membrane</keyword>
<dbReference type="EMBL" id="CP001737">
    <property type="protein sequence ID" value="ACV81615.1"/>
    <property type="molecule type" value="Genomic_DNA"/>
</dbReference>
<dbReference type="Gene3D" id="1.20.1250.20">
    <property type="entry name" value="MFS general substrate transporter like domains"/>
    <property type="match status" value="1"/>
</dbReference>
<feature type="transmembrane region" description="Helical" evidence="7">
    <location>
        <begin position="248"/>
        <end position="265"/>
    </location>
</feature>
<feature type="region of interest" description="Disordered" evidence="6">
    <location>
        <begin position="1"/>
        <end position="25"/>
    </location>
</feature>
<dbReference type="OrthoDB" id="4484751at2"/>
<dbReference type="PANTHER" id="PTHR42718:SF9">
    <property type="entry name" value="MAJOR FACILITATOR SUPERFAMILY MULTIDRUG TRANSPORTER MFSC"/>
    <property type="match status" value="1"/>
</dbReference>
<evidence type="ECO:0000256" key="2">
    <source>
        <dbReference type="ARBA" id="ARBA00022448"/>
    </source>
</evidence>
<dbReference type="SUPFAM" id="SSF103473">
    <property type="entry name" value="MFS general substrate transporter"/>
    <property type="match status" value="1"/>
</dbReference>
<evidence type="ECO:0000256" key="5">
    <source>
        <dbReference type="ARBA" id="ARBA00023136"/>
    </source>
</evidence>
<dbReference type="GO" id="GO:0022857">
    <property type="term" value="F:transmembrane transporter activity"/>
    <property type="evidence" value="ECO:0007669"/>
    <property type="project" value="InterPro"/>
</dbReference>
<evidence type="ECO:0000259" key="8">
    <source>
        <dbReference type="PROSITE" id="PS50850"/>
    </source>
</evidence>
<feature type="transmembrane region" description="Helical" evidence="7">
    <location>
        <begin position="459"/>
        <end position="477"/>
    </location>
</feature>
<feature type="transmembrane region" description="Helical" evidence="7">
    <location>
        <begin position="432"/>
        <end position="453"/>
    </location>
</feature>
<dbReference type="Proteomes" id="UP000002218">
    <property type="component" value="Chromosome"/>
</dbReference>
<proteinExistence type="predicted"/>
<dbReference type="InterPro" id="IPR013784">
    <property type="entry name" value="Carb-bd-like_fold"/>
</dbReference>
<feature type="transmembrane region" description="Helical" evidence="7">
    <location>
        <begin position="30"/>
        <end position="48"/>
    </location>
</feature>
<dbReference type="PANTHER" id="PTHR42718">
    <property type="entry name" value="MAJOR FACILITATOR SUPERFAMILY MULTIDRUG TRANSPORTER MFSC"/>
    <property type="match status" value="1"/>
</dbReference>
<keyword evidence="10" id="KW-1185">Reference proteome</keyword>
<accession>C8XDC5</accession>
<dbReference type="KEGG" id="nml:Namu_5351"/>
<feature type="transmembrane region" description="Helical" evidence="7">
    <location>
        <begin position="218"/>
        <end position="236"/>
    </location>
</feature>
<evidence type="ECO:0000313" key="9">
    <source>
        <dbReference type="EMBL" id="ACV81615.1"/>
    </source>
</evidence>
<protein>
    <submittedName>
        <fullName evidence="9">Major facilitator superfamily MFS_1</fullName>
    </submittedName>
</protein>
<keyword evidence="3 7" id="KW-0812">Transmembrane</keyword>
<name>C8XDC5_NAKMY</name>
<dbReference type="HOGENOM" id="CLU_000960_11_1_11"/>
<dbReference type="InterPro" id="IPR011701">
    <property type="entry name" value="MFS"/>
</dbReference>
<dbReference type="AlphaFoldDB" id="C8XDC5"/>
<keyword evidence="2" id="KW-0813">Transport</keyword>
<evidence type="ECO:0000256" key="7">
    <source>
        <dbReference type="SAM" id="Phobius"/>
    </source>
</evidence>
<dbReference type="Pfam" id="PF07690">
    <property type="entry name" value="MFS_1"/>
    <property type="match status" value="1"/>
</dbReference>
<feature type="transmembrane region" description="Helical" evidence="7">
    <location>
        <begin position="97"/>
        <end position="115"/>
    </location>
</feature>
<dbReference type="GO" id="GO:0005886">
    <property type="term" value="C:plasma membrane"/>
    <property type="evidence" value="ECO:0007669"/>
    <property type="project" value="UniProtKB-SubCell"/>
</dbReference>
<dbReference type="SUPFAM" id="SSF49452">
    <property type="entry name" value="Starch-binding domain-like"/>
    <property type="match status" value="1"/>
</dbReference>
<dbReference type="RefSeq" id="WP_015750415.1">
    <property type="nucleotide sequence ID" value="NC_013235.1"/>
</dbReference>
<evidence type="ECO:0000256" key="3">
    <source>
        <dbReference type="ARBA" id="ARBA00022692"/>
    </source>
</evidence>
<comment type="subcellular location">
    <subcellularLocation>
        <location evidence="1">Cell membrane</location>
        <topology evidence="1">Multi-pass membrane protein</topology>
    </subcellularLocation>
</comment>
<feature type="transmembrane region" description="Helical" evidence="7">
    <location>
        <begin position="355"/>
        <end position="374"/>
    </location>
</feature>
<feature type="transmembrane region" description="Helical" evidence="7">
    <location>
        <begin position="316"/>
        <end position="343"/>
    </location>
</feature>
<sequence>MVTERTDNSSGPDLDTDPGLDPETGRRPTVAIVAVLALCGTAVALQQTMVVPLLPEFPTILGVSADDASWLVTATLLTSAVATPVMSRLADMVGKRLMMLVCMVAMTAGSVLAALSSAFPLVIAGRALQGFAAALIPIGISIMRDELPRERVSSAVALMSATLGIGGALGLPLAGIVSESLGWHANFWLSAIVGVILLGAILLVIPESRVRTGGSFDYLGAVLLSIALTGLLLVISKGSAWGWRSEPVIVLFLIAVGALSAWVPFELRVGQPLVDLRTSARRPVLLTNIASVLLGFAMFANLLLTTQELQIPTVTGYGFGLPIITAGLLMVPSGLAMVIFAPVSGGMINRFGGRITLLTGGLVMALAYIARVFLSGNLTAVVIGSTLVSIGTAIAYAAMPTLIMASVPITETASANGLNTLLRAIGTSTSSATVAAILGTVTITVGTLTAPSAQAFQDVFWIAATAALLGCVVAWFIPRPSAAAASGPAGEPTPMRVGPAVSAGDSKDVVLRGRIRRPDGAVPYPAVVTVVTTDGDPVDWGRADHDGRYSIALPGPGRYLVLANAQGWSPKAQVMTFRHRAEMTGLSEITLTDQLTLSGQVTCGAAPVPHALVSLSEAAGASVCSLTADEHGHWCLPLPPPGRYVVAVLARDSGAAGARKVVLDARSAVVDVSIPAAG</sequence>
<feature type="transmembrane region" description="Helical" evidence="7">
    <location>
        <begin position="285"/>
        <end position="304"/>
    </location>
</feature>
<feature type="transmembrane region" description="Helical" evidence="7">
    <location>
        <begin position="121"/>
        <end position="143"/>
    </location>
</feature>
<dbReference type="InterPro" id="IPR036259">
    <property type="entry name" value="MFS_trans_sf"/>
</dbReference>
<dbReference type="STRING" id="479431.Namu_5351"/>
<feature type="transmembrane region" description="Helical" evidence="7">
    <location>
        <begin position="187"/>
        <end position="206"/>
    </location>
</feature>
<dbReference type="CDD" id="cd17504">
    <property type="entry name" value="MFS_MMR_MDR_like"/>
    <property type="match status" value="1"/>
</dbReference>
<reference evidence="9 10" key="2">
    <citation type="journal article" date="2010" name="Stand. Genomic Sci.">
        <title>Complete genome sequence of Nakamurella multipartita type strain (Y-104).</title>
        <authorList>
            <person name="Tice H."/>
            <person name="Mayilraj S."/>
            <person name="Sims D."/>
            <person name="Lapidus A."/>
            <person name="Nolan M."/>
            <person name="Lucas S."/>
            <person name="Glavina Del Rio T."/>
            <person name="Copeland A."/>
            <person name="Cheng J.F."/>
            <person name="Meincke L."/>
            <person name="Bruce D."/>
            <person name="Goodwin L."/>
            <person name="Pitluck S."/>
            <person name="Ivanova N."/>
            <person name="Mavromatis K."/>
            <person name="Ovchinnikova G."/>
            <person name="Pati A."/>
            <person name="Chen A."/>
            <person name="Palaniappan K."/>
            <person name="Land M."/>
            <person name="Hauser L."/>
            <person name="Chang Y.J."/>
            <person name="Jeffries C.D."/>
            <person name="Detter J.C."/>
            <person name="Brettin T."/>
            <person name="Rohde M."/>
            <person name="Goker M."/>
            <person name="Bristow J."/>
            <person name="Eisen J.A."/>
            <person name="Markowitz V."/>
            <person name="Hugenholtz P."/>
            <person name="Kyrpides N.C."/>
            <person name="Klenk H.P."/>
            <person name="Chen F."/>
        </authorList>
    </citation>
    <scope>NUCLEOTIDE SEQUENCE [LARGE SCALE GENOMIC DNA]</scope>
    <source>
        <strain evidence="10">ATCC 700099 / DSM 44233 / CIP 104796 / JCM 9543 / NBRC 105858 / Y-104</strain>
    </source>
</reference>
<keyword evidence="4 7" id="KW-1133">Transmembrane helix</keyword>
<evidence type="ECO:0000256" key="4">
    <source>
        <dbReference type="ARBA" id="ARBA00022989"/>
    </source>
</evidence>
<dbReference type="GO" id="GO:0030246">
    <property type="term" value="F:carbohydrate binding"/>
    <property type="evidence" value="ECO:0007669"/>
    <property type="project" value="InterPro"/>
</dbReference>
<gene>
    <name evidence="9" type="ordered locus">Namu_5351</name>
</gene>
<evidence type="ECO:0000313" key="10">
    <source>
        <dbReference type="Proteomes" id="UP000002218"/>
    </source>
</evidence>
<evidence type="ECO:0000256" key="6">
    <source>
        <dbReference type="SAM" id="MobiDB-lite"/>
    </source>
</evidence>